<feature type="compositionally biased region" description="Polar residues" evidence="1">
    <location>
        <begin position="139"/>
        <end position="149"/>
    </location>
</feature>
<dbReference type="Proteomes" id="UP001279734">
    <property type="component" value="Unassembled WGS sequence"/>
</dbReference>
<comment type="caution">
    <text evidence="2">The sequence shown here is derived from an EMBL/GenBank/DDBJ whole genome shotgun (WGS) entry which is preliminary data.</text>
</comment>
<evidence type="ECO:0000313" key="3">
    <source>
        <dbReference type="Proteomes" id="UP001279734"/>
    </source>
</evidence>
<gene>
    <name evidence="2" type="ORF">Nepgr_031732</name>
</gene>
<proteinExistence type="predicted"/>
<evidence type="ECO:0000256" key="1">
    <source>
        <dbReference type="SAM" id="MobiDB-lite"/>
    </source>
</evidence>
<accession>A0AAD3TIP4</accession>
<protein>
    <submittedName>
        <fullName evidence="2">Uncharacterized protein</fullName>
    </submittedName>
</protein>
<reference evidence="2" key="1">
    <citation type="submission" date="2023-05" db="EMBL/GenBank/DDBJ databases">
        <title>Nepenthes gracilis genome sequencing.</title>
        <authorList>
            <person name="Fukushima K."/>
        </authorList>
    </citation>
    <scope>NUCLEOTIDE SEQUENCE</scope>
    <source>
        <strain evidence="2">SING2019-196</strain>
    </source>
</reference>
<dbReference type="EMBL" id="BSYO01000037">
    <property type="protein sequence ID" value="GMH29889.1"/>
    <property type="molecule type" value="Genomic_DNA"/>
</dbReference>
<sequence length="261" mass="28728">MRSQMALGEALATDIPRLLTSFPASTKREVLPSQQPESAPIQYRPSKLATEEFMSPPASSNYAKSHGEALLFLTNSNRFTSNKSFHPQQDQFPILIINKKTQLIHQLLCHPTNGICRSPLQQNNRSLVRLQPKSPPQSPTIERPQTTPADSIQPSIQLINIAWHGVKRRYNICTGISIIVSSETLLHGNPRSSLITAEMSTKKVSKGQGSRISLGLEKQSYAAVSATWDQPRIKAAARASSSKSPFYIAESPPIVPTRPSP</sequence>
<feature type="region of interest" description="Disordered" evidence="1">
    <location>
        <begin position="238"/>
        <end position="261"/>
    </location>
</feature>
<evidence type="ECO:0000313" key="2">
    <source>
        <dbReference type="EMBL" id="GMH29889.1"/>
    </source>
</evidence>
<name>A0AAD3TIP4_NEPGR</name>
<dbReference type="AlphaFoldDB" id="A0AAD3TIP4"/>
<keyword evidence="3" id="KW-1185">Reference proteome</keyword>
<feature type="region of interest" description="Disordered" evidence="1">
    <location>
        <begin position="129"/>
        <end position="149"/>
    </location>
</feature>
<organism evidence="2 3">
    <name type="scientific">Nepenthes gracilis</name>
    <name type="common">Slender pitcher plant</name>
    <dbReference type="NCBI Taxonomy" id="150966"/>
    <lineage>
        <taxon>Eukaryota</taxon>
        <taxon>Viridiplantae</taxon>
        <taxon>Streptophyta</taxon>
        <taxon>Embryophyta</taxon>
        <taxon>Tracheophyta</taxon>
        <taxon>Spermatophyta</taxon>
        <taxon>Magnoliopsida</taxon>
        <taxon>eudicotyledons</taxon>
        <taxon>Gunneridae</taxon>
        <taxon>Pentapetalae</taxon>
        <taxon>Caryophyllales</taxon>
        <taxon>Nepenthaceae</taxon>
        <taxon>Nepenthes</taxon>
    </lineage>
</organism>